<feature type="non-terminal residue" evidence="3">
    <location>
        <position position="1"/>
    </location>
</feature>
<gene>
    <name evidence="2" type="ORF">EMIHUDRAFT_422807</name>
    <name evidence="3" type="ORF">EMIHUDRAFT_444764</name>
</gene>
<dbReference type="EMBL" id="KB866149">
    <property type="protein sequence ID" value="EOD20150.1"/>
    <property type="molecule type" value="Genomic_DNA"/>
</dbReference>
<feature type="region of interest" description="Disordered" evidence="1">
    <location>
        <begin position="96"/>
        <end position="116"/>
    </location>
</feature>
<feature type="compositionally biased region" description="Low complexity" evidence="1">
    <location>
        <begin position="204"/>
        <end position="214"/>
    </location>
</feature>
<dbReference type="KEGG" id="ehx:EMIHUDRAFT_444764"/>
<evidence type="ECO:0000313" key="2">
    <source>
        <dbReference type="EMBL" id="EOD04242.1"/>
    </source>
</evidence>
<dbReference type="GeneID" id="17250344"/>
<dbReference type="GeneID" id="17265693"/>
<proteinExistence type="predicted"/>
<dbReference type="AlphaFoldDB" id="R1E016"/>
<name>R1E016_EMIHU</name>
<reference evidence="3" key="1">
    <citation type="submission" date="2012-07" db="EMBL/GenBank/DDBJ databases">
        <title>Genome variability drives Emilianias global distribution.</title>
        <authorList>
            <consortium name="DOE Joint Genome Institute"/>
            <person name="Read B."/>
            <person name="Kegel J."/>
            <person name="Klute M."/>
            <person name="Kuo A."/>
            <person name="Lefebvre S.C."/>
            <person name="Maumus F."/>
            <person name="Mayer C."/>
            <person name="Miller J."/>
            <person name="Allen A."/>
            <person name="Bidle K."/>
            <person name="Borodovsky M."/>
            <person name="Bowler C."/>
            <person name="Brownlee C."/>
            <person name="Claverie J.-M."/>
            <person name="Cock M."/>
            <person name="De Vargas C."/>
            <person name="Elias M."/>
            <person name="Frickenhaus S."/>
            <person name="Gladyshev V.N."/>
            <person name="Gonzalez K."/>
            <person name="Guda C."/>
            <person name="Hadaegh A."/>
            <person name="Herman E."/>
            <person name="Iglesias-Rodriguez D."/>
            <person name="Jones B."/>
            <person name="Lawson T."/>
            <person name="Leese F."/>
            <person name="Lin Y.-C."/>
            <person name="Lindquist E."/>
            <person name="Lobanov A."/>
            <person name="Lucas S."/>
            <person name="Malik S.-H.B."/>
            <person name="Marsh M.E."/>
            <person name="Mock T."/>
            <person name="Monier A."/>
            <person name="Moreau H."/>
            <person name="Mueller-Roeber B."/>
            <person name="Napier J."/>
            <person name="Ogata H."/>
            <person name="Parker M."/>
            <person name="Probert I."/>
            <person name="Quesneville H."/>
            <person name="Raines C."/>
            <person name="Rensing S."/>
            <person name="Riano-Pachon D.M."/>
            <person name="Richier S."/>
            <person name="Rokitta S."/>
            <person name="Salamov A."/>
            <person name="Sarno A.F."/>
            <person name="Schmutz J."/>
            <person name="Schroeder D."/>
            <person name="Shiraiwa Y."/>
            <person name="Soanes D.M."/>
            <person name="Valentin K."/>
            <person name="Van Der Giezen M."/>
            <person name="Van Der Peer Y."/>
            <person name="Vardi A."/>
            <person name="Verret F."/>
            <person name="Von Dassow P."/>
            <person name="Wheeler G."/>
            <person name="Williams B."/>
            <person name="Wilson W."/>
            <person name="Wolfe G."/>
            <person name="Wurch L.L."/>
            <person name="Young J."/>
            <person name="Dacks J.B."/>
            <person name="Delwiche C.F."/>
            <person name="Dyhrman S."/>
            <person name="Glockner G."/>
            <person name="John U."/>
            <person name="Richards T."/>
            <person name="Worden A.Z."/>
            <person name="Zhang X."/>
            <person name="Grigoriev I.V."/>
        </authorList>
    </citation>
    <scope>NUCLEOTIDE SEQUENCE</scope>
    <source>
        <strain evidence="3">CCMP1516</strain>
    </source>
</reference>
<organism evidence="3">
    <name type="scientific">Emiliania huxleyi</name>
    <name type="common">Coccolithophore</name>
    <name type="synonym">Pontosphaera huxleyi</name>
    <dbReference type="NCBI Taxonomy" id="2903"/>
    <lineage>
        <taxon>Eukaryota</taxon>
        <taxon>Haptista</taxon>
        <taxon>Haptophyta</taxon>
        <taxon>Prymnesiophyceae</taxon>
        <taxon>Isochrysidales</taxon>
        <taxon>Noelaerhabdaceae</taxon>
        <taxon>Emiliania</taxon>
    </lineage>
</organism>
<dbReference type="RefSeq" id="XP_005772579.1">
    <property type="nucleotide sequence ID" value="XM_005772522.1"/>
</dbReference>
<dbReference type="RefSeq" id="XP_005756671.1">
    <property type="nucleotide sequence ID" value="XM_005756614.1"/>
</dbReference>
<protein>
    <submittedName>
        <fullName evidence="3">Uncharacterized protein</fullName>
    </submittedName>
</protein>
<feature type="region of interest" description="Disordered" evidence="1">
    <location>
        <begin position="204"/>
        <end position="233"/>
    </location>
</feature>
<sequence length="267" mass="29593">QSSTYRLPDERLLELITPERARETNPAARLPLHAAAAYTDSEAVIRRLIEVHPEAARSRTAILGELPLHEAARCTSSPDVILALIEAYPDGVREANRARSPKPLRPASASQAADFGCRSHTHTRAVSITPAPRLTRRRCTRPPTTCFFRSSARYWRRTPRRCTWRKRLQPIPAPHRGVSPSCITAIRTWPRCCTSARRGSAGSLASLASSPLPGDARVASRPRSERASPGPPSLVQWHPCSAIVQLYDDARDCARTRSYHHGVLHES</sequence>
<dbReference type="KEGG" id="ehx:EMIHUDRAFT_422807"/>
<dbReference type="HOGENOM" id="CLU_1044249_0_0_1"/>
<dbReference type="EMBL" id="KB870564">
    <property type="protein sequence ID" value="EOD04242.1"/>
    <property type="molecule type" value="Genomic_DNA"/>
</dbReference>
<evidence type="ECO:0000313" key="3">
    <source>
        <dbReference type="EMBL" id="EOD20150.1"/>
    </source>
</evidence>
<accession>R1E016</accession>
<evidence type="ECO:0000256" key="1">
    <source>
        <dbReference type="SAM" id="MobiDB-lite"/>
    </source>
</evidence>